<evidence type="ECO:0000256" key="3">
    <source>
        <dbReference type="ARBA" id="ARBA00023163"/>
    </source>
</evidence>
<sequence>MSPPARSGGRAAFLEAQRQRTRAAIIAGARTLFSGTPYLRATVEDILEAASVSRATFYQHFDSKTALAFAIYDEMRPEVRAQFDAIADIDPADEGAVRGWLENYVALYVRHRYVTSLLAQLQLFEPSFRATLHKDRDAFIDRLSAAGIAGFTDTKGDGAALERRVRARLMFHRLTFTASEVAQDDALSPGEKRAYVDATAADFRAFLRADKPA</sequence>
<dbReference type="PANTHER" id="PTHR30055:SF234">
    <property type="entry name" value="HTH-TYPE TRANSCRIPTIONAL REGULATOR BETI"/>
    <property type="match status" value="1"/>
</dbReference>
<dbReference type="InterPro" id="IPR001647">
    <property type="entry name" value="HTH_TetR"/>
</dbReference>
<dbReference type="Gene3D" id="1.10.357.10">
    <property type="entry name" value="Tetracycline Repressor, domain 2"/>
    <property type="match status" value="1"/>
</dbReference>
<dbReference type="InterPro" id="IPR050109">
    <property type="entry name" value="HTH-type_TetR-like_transc_reg"/>
</dbReference>
<evidence type="ECO:0000256" key="2">
    <source>
        <dbReference type="ARBA" id="ARBA00023125"/>
    </source>
</evidence>
<protein>
    <submittedName>
        <fullName evidence="6">TetR/AcrR family transcriptional regulator</fullName>
    </submittedName>
</protein>
<gene>
    <name evidence="6" type="ORF">EOD43_15940</name>
</gene>
<feature type="DNA-binding region" description="H-T-H motif" evidence="4">
    <location>
        <begin position="42"/>
        <end position="61"/>
    </location>
</feature>
<accession>A0A437M167</accession>
<dbReference type="Proteomes" id="UP000282971">
    <property type="component" value="Unassembled WGS sequence"/>
</dbReference>
<keyword evidence="3" id="KW-0804">Transcription</keyword>
<comment type="caution">
    <text evidence="6">The sequence shown here is derived from an EMBL/GenBank/DDBJ whole genome shotgun (WGS) entry which is preliminary data.</text>
</comment>
<dbReference type="OrthoDB" id="7186647at2"/>
<evidence type="ECO:0000256" key="1">
    <source>
        <dbReference type="ARBA" id="ARBA00023015"/>
    </source>
</evidence>
<name>A0A437M167_9SPHN</name>
<evidence type="ECO:0000256" key="4">
    <source>
        <dbReference type="PROSITE-ProRule" id="PRU00335"/>
    </source>
</evidence>
<keyword evidence="7" id="KW-1185">Reference proteome</keyword>
<evidence type="ECO:0000313" key="7">
    <source>
        <dbReference type="Proteomes" id="UP000282971"/>
    </source>
</evidence>
<dbReference type="SUPFAM" id="SSF46689">
    <property type="entry name" value="Homeodomain-like"/>
    <property type="match status" value="1"/>
</dbReference>
<reference evidence="6 7" key="1">
    <citation type="submission" date="2019-01" db="EMBL/GenBank/DDBJ databases">
        <authorList>
            <person name="Chen W.-M."/>
        </authorList>
    </citation>
    <scope>NUCLEOTIDE SEQUENCE [LARGE SCALE GENOMIC DNA]</scope>
    <source>
        <strain evidence="6 7">CCP-7</strain>
    </source>
</reference>
<dbReference type="EMBL" id="SACN01000002">
    <property type="protein sequence ID" value="RVT91336.1"/>
    <property type="molecule type" value="Genomic_DNA"/>
</dbReference>
<dbReference type="Pfam" id="PF00440">
    <property type="entry name" value="TetR_N"/>
    <property type="match status" value="1"/>
</dbReference>
<keyword evidence="2 4" id="KW-0238">DNA-binding</keyword>
<dbReference type="PANTHER" id="PTHR30055">
    <property type="entry name" value="HTH-TYPE TRANSCRIPTIONAL REGULATOR RUTR"/>
    <property type="match status" value="1"/>
</dbReference>
<dbReference type="PRINTS" id="PR00455">
    <property type="entry name" value="HTHTETR"/>
</dbReference>
<dbReference type="GO" id="GO:0000976">
    <property type="term" value="F:transcription cis-regulatory region binding"/>
    <property type="evidence" value="ECO:0007669"/>
    <property type="project" value="TreeGrafter"/>
</dbReference>
<dbReference type="InterPro" id="IPR009057">
    <property type="entry name" value="Homeodomain-like_sf"/>
</dbReference>
<evidence type="ECO:0000313" key="6">
    <source>
        <dbReference type="EMBL" id="RVT91336.1"/>
    </source>
</evidence>
<dbReference type="PROSITE" id="PS50977">
    <property type="entry name" value="HTH_TETR_2"/>
    <property type="match status" value="1"/>
</dbReference>
<proteinExistence type="predicted"/>
<evidence type="ECO:0000259" key="5">
    <source>
        <dbReference type="PROSITE" id="PS50977"/>
    </source>
</evidence>
<dbReference type="AlphaFoldDB" id="A0A437M167"/>
<dbReference type="GO" id="GO:0003700">
    <property type="term" value="F:DNA-binding transcription factor activity"/>
    <property type="evidence" value="ECO:0007669"/>
    <property type="project" value="TreeGrafter"/>
</dbReference>
<organism evidence="6 7">
    <name type="scientific">Sphingomonas crocodyli</name>
    <dbReference type="NCBI Taxonomy" id="1979270"/>
    <lineage>
        <taxon>Bacteria</taxon>
        <taxon>Pseudomonadati</taxon>
        <taxon>Pseudomonadota</taxon>
        <taxon>Alphaproteobacteria</taxon>
        <taxon>Sphingomonadales</taxon>
        <taxon>Sphingomonadaceae</taxon>
        <taxon>Sphingomonas</taxon>
    </lineage>
</organism>
<dbReference type="Gene3D" id="1.10.10.60">
    <property type="entry name" value="Homeodomain-like"/>
    <property type="match status" value="1"/>
</dbReference>
<keyword evidence="1" id="KW-0805">Transcription regulation</keyword>
<feature type="domain" description="HTH tetR-type" evidence="5">
    <location>
        <begin position="19"/>
        <end position="79"/>
    </location>
</feature>